<accession>A0ABS6J684</accession>
<comment type="caution">
    <text evidence="2">The sequence shown here is derived from an EMBL/GenBank/DDBJ whole genome shotgun (WGS) entry which is preliminary data.</text>
</comment>
<sequence>MGSGRIDTRAVGLEAGCALARWLTGKEHMHYGLWAGLEPVAANLGAAQEAYSRRLFALFPEGRLRILDIGGGAGETAKRLIAMGHQVEIVVPSAFLASRCRENAPGAVVHQAIFEEARVTGPFDLCLFSESFQYIQLRDSLPKARALLAPGGAIVIGDVFRRDGGPWLGNPKRVVGGGHVLSVFRKAVEAEGLVIEAEDEVTDEVAPSIDLEQAFFNVLGVGLSGMDRELRAHRPWLRGLAVGVVGRLMGERRRASLVARLTATDRTAEAFRASNHYLLMRLRPAAV</sequence>
<evidence type="ECO:0000259" key="1">
    <source>
        <dbReference type="Pfam" id="PF13649"/>
    </source>
</evidence>
<keyword evidence="2" id="KW-0808">Transferase</keyword>
<keyword evidence="2" id="KW-0489">Methyltransferase</keyword>
<protein>
    <submittedName>
        <fullName evidence="2">SAM-dependent methyltransferase</fullName>
    </submittedName>
</protein>
<reference evidence="2 3" key="1">
    <citation type="submission" date="2021-06" db="EMBL/GenBank/DDBJ databases">
        <title>Rhodobacteraceae bacterium strain HSP-20.</title>
        <authorList>
            <person name="Chen W.-M."/>
        </authorList>
    </citation>
    <scope>NUCLEOTIDE SEQUENCE [LARGE SCALE GENOMIC DNA]</scope>
    <source>
        <strain evidence="2 3">HSP-20</strain>
    </source>
</reference>
<dbReference type="InterPro" id="IPR041698">
    <property type="entry name" value="Methyltransf_25"/>
</dbReference>
<dbReference type="GO" id="GO:0008168">
    <property type="term" value="F:methyltransferase activity"/>
    <property type="evidence" value="ECO:0007669"/>
    <property type="project" value="UniProtKB-KW"/>
</dbReference>
<dbReference type="GO" id="GO:0032259">
    <property type="term" value="P:methylation"/>
    <property type="evidence" value="ECO:0007669"/>
    <property type="project" value="UniProtKB-KW"/>
</dbReference>
<organism evidence="2 3">
    <name type="scientific">Paragemmobacter amnigenus</name>
    <dbReference type="NCBI Taxonomy" id="2852097"/>
    <lineage>
        <taxon>Bacteria</taxon>
        <taxon>Pseudomonadati</taxon>
        <taxon>Pseudomonadota</taxon>
        <taxon>Alphaproteobacteria</taxon>
        <taxon>Rhodobacterales</taxon>
        <taxon>Paracoccaceae</taxon>
        <taxon>Paragemmobacter</taxon>
    </lineage>
</organism>
<dbReference type="Gene3D" id="3.40.50.150">
    <property type="entry name" value="Vaccinia Virus protein VP39"/>
    <property type="match status" value="1"/>
</dbReference>
<dbReference type="RefSeq" id="WP_161763113.1">
    <property type="nucleotide sequence ID" value="NZ_JAAATX020000010.1"/>
</dbReference>
<evidence type="ECO:0000313" key="3">
    <source>
        <dbReference type="Proteomes" id="UP000731907"/>
    </source>
</evidence>
<proteinExistence type="predicted"/>
<dbReference type="Pfam" id="PF13649">
    <property type="entry name" value="Methyltransf_25"/>
    <property type="match status" value="1"/>
</dbReference>
<dbReference type="Proteomes" id="UP000731907">
    <property type="component" value="Unassembled WGS sequence"/>
</dbReference>
<gene>
    <name evidence="2" type="ORF">GU927_014245</name>
</gene>
<dbReference type="InterPro" id="IPR029063">
    <property type="entry name" value="SAM-dependent_MTases_sf"/>
</dbReference>
<name>A0ABS6J684_9RHOB</name>
<keyword evidence="3" id="KW-1185">Reference proteome</keyword>
<dbReference type="EMBL" id="JAAATX020000010">
    <property type="protein sequence ID" value="MBU9699007.1"/>
    <property type="molecule type" value="Genomic_DNA"/>
</dbReference>
<dbReference type="SUPFAM" id="SSF53335">
    <property type="entry name" value="S-adenosyl-L-methionine-dependent methyltransferases"/>
    <property type="match status" value="1"/>
</dbReference>
<feature type="domain" description="Methyltransferase" evidence="1">
    <location>
        <begin position="66"/>
        <end position="152"/>
    </location>
</feature>
<evidence type="ECO:0000313" key="2">
    <source>
        <dbReference type="EMBL" id="MBU9699007.1"/>
    </source>
</evidence>
<dbReference type="CDD" id="cd02440">
    <property type="entry name" value="AdoMet_MTases"/>
    <property type="match status" value="1"/>
</dbReference>